<evidence type="ECO:0000313" key="2">
    <source>
        <dbReference type="WBParaSite" id="ES5_v2.g27706.t1"/>
    </source>
</evidence>
<organism evidence="1 2">
    <name type="scientific">Panagrolaimus sp. ES5</name>
    <dbReference type="NCBI Taxonomy" id="591445"/>
    <lineage>
        <taxon>Eukaryota</taxon>
        <taxon>Metazoa</taxon>
        <taxon>Ecdysozoa</taxon>
        <taxon>Nematoda</taxon>
        <taxon>Chromadorea</taxon>
        <taxon>Rhabditida</taxon>
        <taxon>Tylenchina</taxon>
        <taxon>Panagrolaimomorpha</taxon>
        <taxon>Panagrolaimoidea</taxon>
        <taxon>Panagrolaimidae</taxon>
        <taxon>Panagrolaimus</taxon>
    </lineage>
</organism>
<proteinExistence type="predicted"/>
<reference evidence="2" key="1">
    <citation type="submission" date="2022-11" db="UniProtKB">
        <authorList>
            <consortium name="WormBaseParasite"/>
        </authorList>
    </citation>
    <scope>IDENTIFICATION</scope>
</reference>
<accession>A0AC34GDG6</accession>
<dbReference type="Proteomes" id="UP000887579">
    <property type="component" value="Unplaced"/>
</dbReference>
<sequence>MDVAEHGKAVKARVKGMDFSHVKSVSCYYGASTDDVAYGKANYALVKADNIYGIYINKAKADGDAQEYSMIGSLTGDDVLNAFDDDSEQGQGDNIPVDGDRLVPPNIVRIEEQAQQHVDDAKAVFQQLKVAVMDANEMLDTMRKPVQKISNNLMSELEVSLTDTPQWFLQVMDGKDRKISALQQQLDEVWEQHNDIAAERDELQLKLDGEPKPMGLSSGDLKKLRSLGVDNLHDLINNYRKLQIDLAVASVKEPASKSARVTVSIPSVKEECQMKKHQPQMELLQHGGLSSSFSNNGATGNSSKEHIPIPMPDKFEGKSRVELERYFRYFDQAVNARGYNDKVKAVMVGNYVPTLQFVHDKLFRKNSTYAEIKAGLLNSLGSDSS</sequence>
<dbReference type="WBParaSite" id="ES5_v2.g27706.t1">
    <property type="protein sequence ID" value="ES5_v2.g27706.t1"/>
    <property type="gene ID" value="ES5_v2.g27706"/>
</dbReference>
<name>A0AC34GDG6_9BILA</name>
<protein>
    <submittedName>
        <fullName evidence="2">Uncharacterized protein</fullName>
    </submittedName>
</protein>
<evidence type="ECO:0000313" key="1">
    <source>
        <dbReference type="Proteomes" id="UP000887579"/>
    </source>
</evidence>